<feature type="chain" id="PRO_5043313260" evidence="8">
    <location>
        <begin position="25"/>
        <end position="146"/>
    </location>
</feature>
<dbReference type="InterPro" id="IPR020901">
    <property type="entry name" value="Prtase_inh_Kunz-CS"/>
</dbReference>
<evidence type="ECO:0000313" key="11">
    <source>
        <dbReference type="EMBL" id="WWT18163.1"/>
    </source>
</evidence>
<dbReference type="InterPro" id="IPR008197">
    <property type="entry name" value="WAP_dom"/>
</dbReference>
<dbReference type="InterPro" id="IPR002223">
    <property type="entry name" value="Kunitz_BPTI"/>
</dbReference>
<dbReference type="Gene3D" id="4.10.75.10">
    <property type="entry name" value="Elafin-like"/>
    <property type="match status" value="1"/>
</dbReference>
<reference evidence="11" key="2">
    <citation type="submission" date="2024-03" db="EMBL/GenBank/DDBJ databases">
        <authorList>
            <person name="Saldarriaga-Cordoba M."/>
            <person name="Rey-Suarez P."/>
            <person name="Nunez-Rangel V."/>
            <person name="Clavero-Leon C."/>
        </authorList>
    </citation>
    <scope>NUCLEOTIDE SEQUENCE</scope>
    <source>
        <tissue evidence="11">Venom gland</tissue>
    </source>
</reference>
<dbReference type="PROSITE" id="PS50279">
    <property type="entry name" value="BPTI_KUNITZ_2"/>
    <property type="match status" value="1"/>
</dbReference>
<dbReference type="PANTHER" id="PTHR46751:SF1">
    <property type="entry name" value="WAP FOUR-DISULFIDE CORE DOMAIN PROTEIN 6A"/>
    <property type="match status" value="1"/>
</dbReference>
<keyword evidence="4" id="KW-0646">Protease inhibitor</keyword>
<proteinExistence type="evidence at transcript level"/>
<dbReference type="GO" id="GO:0004867">
    <property type="term" value="F:serine-type endopeptidase inhibitor activity"/>
    <property type="evidence" value="ECO:0007669"/>
    <property type="project" value="InterPro"/>
</dbReference>
<dbReference type="SMART" id="SM00131">
    <property type="entry name" value="KU"/>
    <property type="match status" value="1"/>
</dbReference>
<evidence type="ECO:0000256" key="7">
    <source>
        <dbReference type="ARBA" id="ARBA00035122"/>
    </source>
</evidence>
<evidence type="ECO:0000256" key="5">
    <source>
        <dbReference type="ARBA" id="ARBA00023022"/>
    </source>
</evidence>
<evidence type="ECO:0000259" key="9">
    <source>
        <dbReference type="PROSITE" id="PS50279"/>
    </source>
</evidence>
<keyword evidence="2" id="KW-0964">Secreted</keyword>
<dbReference type="PROSITE" id="PS00280">
    <property type="entry name" value="BPTI_KUNITZ_1"/>
    <property type="match status" value="1"/>
</dbReference>
<comment type="similarity">
    <text evidence="7">Belongs to the venom waprin family.</text>
</comment>
<evidence type="ECO:0000256" key="3">
    <source>
        <dbReference type="ARBA" id="ARBA00022529"/>
    </source>
</evidence>
<dbReference type="SMART" id="SM00217">
    <property type="entry name" value="WAP"/>
    <property type="match status" value="1"/>
</dbReference>
<evidence type="ECO:0000259" key="10">
    <source>
        <dbReference type="PROSITE" id="PS51390"/>
    </source>
</evidence>
<dbReference type="GO" id="GO:0042742">
    <property type="term" value="P:defense response to bacterium"/>
    <property type="evidence" value="ECO:0007669"/>
    <property type="project" value="UniProtKB-KW"/>
</dbReference>
<dbReference type="InterPro" id="IPR051388">
    <property type="entry name" value="Serpin_venom_toxin"/>
</dbReference>
<dbReference type="GO" id="GO:0044483">
    <property type="term" value="P:venom-mediated perturbation of hemostasis"/>
    <property type="evidence" value="ECO:0007669"/>
    <property type="project" value="UniProtKB-ARBA"/>
</dbReference>
<accession>A0AAU6NSZ4</accession>
<dbReference type="SUPFAM" id="SSF57362">
    <property type="entry name" value="BPTI-like"/>
    <property type="match status" value="1"/>
</dbReference>
<evidence type="ECO:0000256" key="1">
    <source>
        <dbReference type="ARBA" id="ARBA00004613"/>
    </source>
</evidence>
<reference evidence="11" key="1">
    <citation type="journal article" date="2024" name="Toxins">
        <title>Unveiling Novel Kunitz- and Waprin-Type Toxins in the Micrurus mipartitus Coral Snake Venom Gland: An In Silico Transcriptome Analysis.</title>
        <authorList>
            <person name="Saldarriaga-Cordoba M."/>
            <person name="Clavero-Leon C."/>
            <person name="Rey-Suarez P."/>
            <person name="Nunez-Rangel V."/>
            <person name="Avendano-Herrera R."/>
            <person name="Solano-Gonzalez S."/>
            <person name="Alzate J.F."/>
        </authorList>
    </citation>
    <scope>NUCLEOTIDE SEQUENCE</scope>
    <source>
        <tissue evidence="11">Venom gland</tissue>
    </source>
</reference>
<comment type="subcellular location">
    <subcellularLocation>
        <location evidence="1">Secreted</location>
    </subcellularLocation>
</comment>
<keyword evidence="5" id="KW-0044">Antibiotic</keyword>
<sequence>MSSGGLLLLLGLLTLWAELTPVSGQDRPKYCYLPPDPGPCKAHFPRFYYNPASNQCQEFIYGGCLGNDNRFETKDECHHTCVEKHGVCPQGPQQRPCLSKCQHDWNCPGEQKCCRYGCLTECRDIVYTMHASPTRRPSRIGTTVRT</sequence>
<feature type="domain" description="WAP" evidence="10">
    <location>
        <begin position="81"/>
        <end position="126"/>
    </location>
</feature>
<dbReference type="PANTHER" id="PTHR46751">
    <property type="entry name" value="EPPIN"/>
    <property type="match status" value="1"/>
</dbReference>
<protein>
    <submittedName>
        <fullName evidence="11">Kunitz/BPTI-like toxin transcript variant X3</fullName>
    </submittedName>
</protein>
<organism evidence="11">
    <name type="scientific">Micrurus mipartitus</name>
    <name type="common">Red-tailed coral snake</name>
    <dbReference type="NCBI Taxonomy" id="430902"/>
    <lineage>
        <taxon>Eukaryota</taxon>
        <taxon>Metazoa</taxon>
        <taxon>Chordata</taxon>
        <taxon>Craniata</taxon>
        <taxon>Vertebrata</taxon>
        <taxon>Euteleostomi</taxon>
        <taxon>Lepidosauria</taxon>
        <taxon>Squamata</taxon>
        <taxon>Bifurcata</taxon>
        <taxon>Unidentata</taxon>
        <taxon>Episquamata</taxon>
        <taxon>Toxicofera</taxon>
        <taxon>Serpentes</taxon>
        <taxon>Colubroidea</taxon>
        <taxon>Elapidae</taxon>
        <taxon>Elapinae</taxon>
        <taxon>Micrurus</taxon>
    </lineage>
</organism>
<keyword evidence="6" id="KW-1015">Disulfide bond</keyword>
<feature type="signal peptide" evidence="8">
    <location>
        <begin position="1"/>
        <end position="24"/>
    </location>
</feature>
<dbReference type="FunFam" id="4.10.410.10:FF:000021">
    <property type="entry name" value="Serine protease inhibitor, putative"/>
    <property type="match status" value="1"/>
</dbReference>
<dbReference type="Gene3D" id="4.10.410.10">
    <property type="entry name" value="Pancreatic trypsin inhibitor Kunitz domain"/>
    <property type="match status" value="1"/>
</dbReference>
<dbReference type="SUPFAM" id="SSF57256">
    <property type="entry name" value="Elafin-like"/>
    <property type="match status" value="1"/>
</dbReference>
<dbReference type="PRINTS" id="PR00759">
    <property type="entry name" value="BASICPTASE"/>
</dbReference>
<dbReference type="Pfam" id="PF00014">
    <property type="entry name" value="Kunitz_BPTI"/>
    <property type="match status" value="1"/>
</dbReference>
<name>A0AAU6NSZ4_MICMP</name>
<feature type="domain" description="BPTI/Kunitz inhibitor" evidence="9">
    <location>
        <begin position="31"/>
        <end position="81"/>
    </location>
</feature>
<dbReference type="AlphaFoldDB" id="A0AAU6NSZ4"/>
<dbReference type="PROSITE" id="PS51390">
    <property type="entry name" value="WAP"/>
    <property type="match status" value="1"/>
</dbReference>
<dbReference type="Pfam" id="PF00095">
    <property type="entry name" value="WAP"/>
    <property type="match status" value="1"/>
</dbReference>
<evidence type="ECO:0000256" key="8">
    <source>
        <dbReference type="SAM" id="SignalP"/>
    </source>
</evidence>
<dbReference type="GO" id="GO:0005576">
    <property type="term" value="C:extracellular region"/>
    <property type="evidence" value="ECO:0007669"/>
    <property type="project" value="UniProtKB-SubCell"/>
</dbReference>
<evidence type="ECO:0000256" key="2">
    <source>
        <dbReference type="ARBA" id="ARBA00022525"/>
    </source>
</evidence>
<dbReference type="InterPro" id="IPR036880">
    <property type="entry name" value="Kunitz_BPTI_sf"/>
</dbReference>
<evidence type="ECO:0000256" key="4">
    <source>
        <dbReference type="ARBA" id="ARBA00022690"/>
    </source>
</evidence>
<dbReference type="CDD" id="cd22608">
    <property type="entry name" value="Kunitz_PPTI-like"/>
    <property type="match status" value="1"/>
</dbReference>
<dbReference type="EMBL" id="PP439992">
    <property type="protein sequence ID" value="WWT18163.1"/>
    <property type="molecule type" value="mRNA"/>
</dbReference>
<keyword evidence="8" id="KW-0732">Signal</keyword>
<dbReference type="InterPro" id="IPR036645">
    <property type="entry name" value="Elafin-like_sf"/>
</dbReference>
<keyword evidence="3" id="KW-0929">Antimicrobial</keyword>
<evidence type="ECO:0000256" key="6">
    <source>
        <dbReference type="ARBA" id="ARBA00023157"/>
    </source>
</evidence>